<dbReference type="PANTHER" id="PTHR11699">
    <property type="entry name" value="ALDEHYDE DEHYDROGENASE-RELATED"/>
    <property type="match status" value="1"/>
</dbReference>
<dbReference type="InterPro" id="IPR015590">
    <property type="entry name" value="Aldehyde_DH_dom"/>
</dbReference>
<organism evidence="3 4">
    <name type="scientific">Virgibacillus natechei</name>
    <dbReference type="NCBI Taxonomy" id="1216297"/>
    <lineage>
        <taxon>Bacteria</taxon>
        <taxon>Bacillati</taxon>
        <taxon>Bacillota</taxon>
        <taxon>Bacilli</taxon>
        <taxon>Bacillales</taxon>
        <taxon>Bacillaceae</taxon>
        <taxon>Virgibacillus</taxon>
    </lineage>
</organism>
<evidence type="ECO:0000259" key="2">
    <source>
        <dbReference type="Pfam" id="PF00171"/>
    </source>
</evidence>
<sequence>MQTETKQDVMNCSHFINGEYVQSTNGKTFENVNPATEEVLGNIAEGGKEEVDQAVSVARKALKGEWANMPLRKRSNIIRKIGDL</sequence>
<dbReference type="EMBL" id="JAGGKX010000021">
    <property type="protein sequence ID" value="MBP1971156.1"/>
    <property type="molecule type" value="Genomic_DNA"/>
</dbReference>
<protein>
    <submittedName>
        <fullName evidence="3">Acyl-CoA reductase-like NAD-dependent aldehyde dehydrogenase</fullName>
    </submittedName>
</protein>
<evidence type="ECO:0000313" key="3">
    <source>
        <dbReference type="EMBL" id="MBP1971156.1"/>
    </source>
</evidence>
<gene>
    <name evidence="3" type="ORF">J2Z83_003295</name>
</gene>
<feature type="non-terminal residue" evidence="3">
    <location>
        <position position="84"/>
    </location>
</feature>
<dbReference type="RefSeq" id="WP_209464223.1">
    <property type="nucleotide sequence ID" value="NZ_JAGGKX010000021.1"/>
</dbReference>
<accession>A0ABS4IL69</accession>
<dbReference type="InterPro" id="IPR016161">
    <property type="entry name" value="Ald_DH/histidinol_DH"/>
</dbReference>
<evidence type="ECO:0000256" key="1">
    <source>
        <dbReference type="ARBA" id="ARBA00023002"/>
    </source>
</evidence>
<proteinExistence type="predicted"/>
<dbReference type="Gene3D" id="3.40.605.10">
    <property type="entry name" value="Aldehyde Dehydrogenase, Chain A, domain 1"/>
    <property type="match status" value="1"/>
</dbReference>
<feature type="domain" description="Aldehyde dehydrogenase" evidence="2">
    <location>
        <begin position="21"/>
        <end position="84"/>
    </location>
</feature>
<dbReference type="Pfam" id="PF00171">
    <property type="entry name" value="Aldedh"/>
    <property type="match status" value="1"/>
</dbReference>
<comment type="caution">
    <text evidence="3">The sequence shown here is derived from an EMBL/GenBank/DDBJ whole genome shotgun (WGS) entry which is preliminary data.</text>
</comment>
<evidence type="ECO:0000313" key="4">
    <source>
        <dbReference type="Proteomes" id="UP001519345"/>
    </source>
</evidence>
<keyword evidence="4" id="KW-1185">Reference proteome</keyword>
<dbReference type="InterPro" id="IPR016162">
    <property type="entry name" value="Ald_DH_N"/>
</dbReference>
<dbReference type="Proteomes" id="UP001519345">
    <property type="component" value="Unassembled WGS sequence"/>
</dbReference>
<keyword evidence="1" id="KW-0560">Oxidoreductase</keyword>
<reference evidence="3 4" key="1">
    <citation type="submission" date="2021-03" db="EMBL/GenBank/DDBJ databases">
        <title>Genomic Encyclopedia of Type Strains, Phase IV (KMG-IV): sequencing the most valuable type-strain genomes for metagenomic binning, comparative biology and taxonomic classification.</title>
        <authorList>
            <person name="Goeker M."/>
        </authorList>
    </citation>
    <scope>NUCLEOTIDE SEQUENCE [LARGE SCALE GENOMIC DNA]</scope>
    <source>
        <strain evidence="3 4">DSM 25609</strain>
    </source>
</reference>
<name>A0ABS4IL69_9BACI</name>
<dbReference type="SUPFAM" id="SSF53720">
    <property type="entry name" value="ALDH-like"/>
    <property type="match status" value="1"/>
</dbReference>